<evidence type="ECO:0000313" key="3">
    <source>
        <dbReference type="Proteomes" id="UP000784294"/>
    </source>
</evidence>
<feature type="coiled-coil region" evidence="1">
    <location>
        <begin position="13"/>
        <end position="78"/>
    </location>
</feature>
<evidence type="ECO:0000313" key="2">
    <source>
        <dbReference type="EMBL" id="VEL39026.1"/>
    </source>
</evidence>
<gene>
    <name evidence="2" type="ORF">PXEA_LOCUS32466</name>
</gene>
<dbReference type="OrthoDB" id="3176171at2759"/>
<evidence type="ECO:0000256" key="1">
    <source>
        <dbReference type="SAM" id="Coils"/>
    </source>
</evidence>
<sequence length="167" mass="18569">MLLRTDVDVQVGLAEAKLHLDRLIESRRLLSEQLESAEHRCEELSASGQETCLLVGTVDRLRHEVQDQTCRIADLQQKLLDASDSCNPGAKLSLGDSSLVDATFNSRLQQLNAISDLRFAIKFLFKELVSAKVSAVKLEADLIDKDSQISNLKDDHHALNSKVLFTL</sequence>
<organism evidence="2 3">
    <name type="scientific">Protopolystoma xenopodis</name>
    <dbReference type="NCBI Taxonomy" id="117903"/>
    <lineage>
        <taxon>Eukaryota</taxon>
        <taxon>Metazoa</taxon>
        <taxon>Spiralia</taxon>
        <taxon>Lophotrochozoa</taxon>
        <taxon>Platyhelminthes</taxon>
        <taxon>Monogenea</taxon>
        <taxon>Polyopisthocotylea</taxon>
        <taxon>Polystomatidea</taxon>
        <taxon>Polystomatidae</taxon>
        <taxon>Protopolystoma</taxon>
    </lineage>
</organism>
<reference evidence="2" key="1">
    <citation type="submission" date="2018-11" db="EMBL/GenBank/DDBJ databases">
        <authorList>
            <consortium name="Pathogen Informatics"/>
        </authorList>
    </citation>
    <scope>NUCLEOTIDE SEQUENCE</scope>
</reference>
<comment type="caution">
    <text evidence="2">The sequence shown here is derived from an EMBL/GenBank/DDBJ whole genome shotgun (WGS) entry which is preliminary data.</text>
</comment>
<keyword evidence="3" id="KW-1185">Reference proteome</keyword>
<dbReference type="AlphaFoldDB" id="A0A448XKT5"/>
<proteinExistence type="predicted"/>
<dbReference type="EMBL" id="CAAALY010259830">
    <property type="protein sequence ID" value="VEL39026.1"/>
    <property type="molecule type" value="Genomic_DNA"/>
</dbReference>
<keyword evidence="1" id="KW-0175">Coiled coil</keyword>
<dbReference type="Proteomes" id="UP000784294">
    <property type="component" value="Unassembled WGS sequence"/>
</dbReference>
<name>A0A448XKT5_9PLAT</name>
<accession>A0A448XKT5</accession>
<protein>
    <submittedName>
        <fullName evidence="2">Uncharacterized protein</fullName>
    </submittedName>
</protein>